<dbReference type="Proteomes" id="UP000051677">
    <property type="component" value="Unassembled WGS sequence"/>
</dbReference>
<evidence type="ECO:0000256" key="3">
    <source>
        <dbReference type="ARBA" id="ARBA00023163"/>
    </source>
</evidence>
<dbReference type="SMART" id="SM00345">
    <property type="entry name" value="HTH_GNTR"/>
    <property type="match status" value="1"/>
</dbReference>
<dbReference type="AlphaFoldDB" id="A0A0Q2LKD9"/>
<evidence type="ECO:0000313" key="6">
    <source>
        <dbReference type="Proteomes" id="UP000051677"/>
    </source>
</evidence>
<keyword evidence="1" id="KW-0805">Transcription regulation</keyword>
<dbReference type="InterPro" id="IPR050679">
    <property type="entry name" value="Bact_HTH_transcr_reg"/>
</dbReference>
<dbReference type="GO" id="GO:0003677">
    <property type="term" value="F:DNA binding"/>
    <property type="evidence" value="ECO:0007669"/>
    <property type="project" value="UniProtKB-KW"/>
</dbReference>
<evidence type="ECO:0000313" key="5">
    <source>
        <dbReference type="EMBL" id="KQH76601.1"/>
    </source>
</evidence>
<evidence type="ECO:0000256" key="1">
    <source>
        <dbReference type="ARBA" id="ARBA00023015"/>
    </source>
</evidence>
<evidence type="ECO:0000256" key="2">
    <source>
        <dbReference type="ARBA" id="ARBA00023125"/>
    </source>
</evidence>
<dbReference type="GO" id="GO:0003700">
    <property type="term" value="F:DNA-binding transcription factor activity"/>
    <property type="evidence" value="ECO:0007669"/>
    <property type="project" value="InterPro"/>
</dbReference>
<dbReference type="InterPro" id="IPR036388">
    <property type="entry name" value="WH-like_DNA-bd_sf"/>
</dbReference>
<dbReference type="PRINTS" id="PR00035">
    <property type="entry name" value="HTHGNTR"/>
</dbReference>
<sequence>MYQQIAALLSAAIQRRRYVPGDRLPSEAALVAHFGVARMTVRHAIEHLLRSGLVRAEHGRGVFVVGQDQSVSPIQPWGTSDVLAVVALIEHLNGRVLNQDQYAALQNVYRAARARRTCGPA</sequence>
<reference evidence="5 6" key="1">
    <citation type="submission" date="2015-10" db="EMBL/GenBank/DDBJ databases">
        <title>Mycobacterium gordonae draft genome assembly.</title>
        <authorList>
            <person name="Ustinova V."/>
            <person name="Smirnova T."/>
            <person name="Blagodatskikh K."/>
            <person name="Varlamov D."/>
            <person name="Larionova E."/>
            <person name="Chernousova L."/>
        </authorList>
    </citation>
    <scope>NUCLEOTIDE SEQUENCE [LARGE SCALE GENOMIC DNA]</scope>
    <source>
        <strain evidence="5 6">CTRI 14-8773</strain>
    </source>
</reference>
<dbReference type="PANTHER" id="PTHR44846">
    <property type="entry name" value="MANNOSYL-D-GLYCERATE TRANSPORT/METABOLISM SYSTEM REPRESSOR MNGR-RELATED"/>
    <property type="match status" value="1"/>
</dbReference>
<dbReference type="Pfam" id="PF00392">
    <property type="entry name" value="GntR"/>
    <property type="match status" value="1"/>
</dbReference>
<feature type="domain" description="HTH gntR-type" evidence="4">
    <location>
        <begin position="1"/>
        <end position="67"/>
    </location>
</feature>
<dbReference type="EMBL" id="LKTM01000348">
    <property type="protein sequence ID" value="KQH76601.1"/>
    <property type="molecule type" value="Genomic_DNA"/>
</dbReference>
<dbReference type="SUPFAM" id="SSF46785">
    <property type="entry name" value="Winged helix' DNA-binding domain"/>
    <property type="match status" value="1"/>
</dbReference>
<proteinExistence type="predicted"/>
<accession>A0A0Q2LKD9</accession>
<dbReference type="InterPro" id="IPR036390">
    <property type="entry name" value="WH_DNA-bd_sf"/>
</dbReference>
<dbReference type="PROSITE" id="PS50949">
    <property type="entry name" value="HTH_GNTR"/>
    <property type="match status" value="1"/>
</dbReference>
<comment type="caution">
    <text evidence="5">The sequence shown here is derived from an EMBL/GenBank/DDBJ whole genome shotgun (WGS) entry which is preliminary data.</text>
</comment>
<organism evidence="5 6">
    <name type="scientific">Mycobacterium gordonae</name>
    <dbReference type="NCBI Taxonomy" id="1778"/>
    <lineage>
        <taxon>Bacteria</taxon>
        <taxon>Bacillati</taxon>
        <taxon>Actinomycetota</taxon>
        <taxon>Actinomycetes</taxon>
        <taxon>Mycobacteriales</taxon>
        <taxon>Mycobacteriaceae</taxon>
        <taxon>Mycobacterium</taxon>
    </lineage>
</organism>
<gene>
    <name evidence="5" type="ORF">AO501_10445</name>
</gene>
<dbReference type="Gene3D" id="1.10.10.10">
    <property type="entry name" value="Winged helix-like DNA-binding domain superfamily/Winged helix DNA-binding domain"/>
    <property type="match status" value="1"/>
</dbReference>
<dbReference type="InterPro" id="IPR000524">
    <property type="entry name" value="Tscrpt_reg_HTH_GntR"/>
</dbReference>
<name>A0A0Q2LKD9_MYCGO</name>
<dbReference type="CDD" id="cd07377">
    <property type="entry name" value="WHTH_GntR"/>
    <property type="match status" value="1"/>
</dbReference>
<evidence type="ECO:0000259" key="4">
    <source>
        <dbReference type="PROSITE" id="PS50949"/>
    </source>
</evidence>
<protein>
    <recommendedName>
        <fullName evidence="4">HTH gntR-type domain-containing protein</fullName>
    </recommendedName>
</protein>
<keyword evidence="3" id="KW-0804">Transcription</keyword>
<keyword evidence="2" id="KW-0238">DNA-binding</keyword>